<evidence type="ECO:0000256" key="10">
    <source>
        <dbReference type="ARBA" id="ARBA00022801"/>
    </source>
</evidence>
<keyword evidence="11" id="KW-0408">Iron</keyword>
<dbReference type="AlphaFoldDB" id="F4QRP7"/>
<feature type="domain" description="HhH-GPD" evidence="15">
    <location>
        <begin position="43"/>
        <end position="192"/>
    </location>
</feature>
<dbReference type="GO" id="GO:0032357">
    <property type="term" value="F:oxidized purine DNA binding"/>
    <property type="evidence" value="ECO:0007669"/>
    <property type="project" value="TreeGrafter"/>
</dbReference>
<comment type="similarity">
    <text evidence="4">Belongs to the Nth/MutY family.</text>
</comment>
<keyword evidence="9" id="KW-0227">DNA damage</keyword>
<accession>F4QRP7</accession>
<dbReference type="InterPro" id="IPR015797">
    <property type="entry name" value="NUDIX_hydrolase-like_dom_sf"/>
</dbReference>
<evidence type="ECO:0000256" key="3">
    <source>
        <dbReference type="ARBA" id="ARBA00002933"/>
    </source>
</evidence>
<dbReference type="PANTHER" id="PTHR42944:SF1">
    <property type="entry name" value="ADENINE DNA GLYCOSYLASE"/>
    <property type="match status" value="1"/>
</dbReference>
<reference evidence="17" key="1">
    <citation type="submission" date="2011-03" db="EMBL/GenBank/DDBJ databases">
        <title>Draft genome sequence of Brevundimonas diminuta.</title>
        <authorList>
            <person name="Brown P.J.B."/>
            <person name="Buechlein A."/>
            <person name="Hemmerich C."/>
            <person name="Brun Y.V."/>
        </authorList>
    </citation>
    <scope>NUCLEOTIDE SEQUENCE [LARGE SCALE GENOMIC DNA]</scope>
    <source>
        <strain evidence="17">C19</strain>
    </source>
</reference>
<evidence type="ECO:0000313" key="17">
    <source>
        <dbReference type="Proteomes" id="UP000006512"/>
    </source>
</evidence>
<dbReference type="PANTHER" id="PTHR42944">
    <property type="entry name" value="ADENINE DNA GLYCOSYLASE"/>
    <property type="match status" value="1"/>
</dbReference>
<keyword evidence="14" id="KW-0326">Glycosidase</keyword>
<evidence type="ECO:0000256" key="4">
    <source>
        <dbReference type="ARBA" id="ARBA00008343"/>
    </source>
</evidence>
<dbReference type="Pfam" id="PF14815">
    <property type="entry name" value="NUDIX_4"/>
    <property type="match status" value="1"/>
</dbReference>
<protein>
    <recommendedName>
        <fullName evidence="6">Adenine DNA glycosylase</fullName>
        <ecNumber evidence="5">3.2.2.31</ecNumber>
    </recommendedName>
</protein>
<dbReference type="EMBL" id="GL883079">
    <property type="protein sequence ID" value="EGF90173.1"/>
    <property type="molecule type" value="Genomic_DNA"/>
</dbReference>
<evidence type="ECO:0000256" key="12">
    <source>
        <dbReference type="ARBA" id="ARBA00023014"/>
    </source>
</evidence>
<dbReference type="InterPro" id="IPR004035">
    <property type="entry name" value="Endouclease-III_FeS-bd_BS"/>
</dbReference>
<evidence type="ECO:0000256" key="2">
    <source>
        <dbReference type="ARBA" id="ARBA00001966"/>
    </source>
</evidence>
<dbReference type="GO" id="GO:0006298">
    <property type="term" value="P:mismatch repair"/>
    <property type="evidence" value="ECO:0007669"/>
    <property type="project" value="TreeGrafter"/>
</dbReference>
<comment type="cofactor">
    <cofactor evidence="2">
        <name>[4Fe-4S] cluster</name>
        <dbReference type="ChEBI" id="CHEBI:49883"/>
    </cofactor>
</comment>
<evidence type="ECO:0000256" key="5">
    <source>
        <dbReference type="ARBA" id="ARBA00012045"/>
    </source>
</evidence>
<dbReference type="GO" id="GO:0046872">
    <property type="term" value="F:metal ion binding"/>
    <property type="evidence" value="ECO:0007669"/>
    <property type="project" value="UniProtKB-KW"/>
</dbReference>
<evidence type="ECO:0000256" key="9">
    <source>
        <dbReference type="ARBA" id="ARBA00022763"/>
    </source>
</evidence>
<dbReference type="Gene3D" id="1.10.340.30">
    <property type="entry name" value="Hypothetical protein, domain 2"/>
    <property type="match status" value="1"/>
</dbReference>
<dbReference type="SMART" id="SM00478">
    <property type="entry name" value="ENDO3c"/>
    <property type="match status" value="1"/>
</dbReference>
<evidence type="ECO:0000256" key="13">
    <source>
        <dbReference type="ARBA" id="ARBA00023204"/>
    </source>
</evidence>
<dbReference type="Proteomes" id="UP000006512">
    <property type="component" value="Unassembled WGS sequence"/>
</dbReference>
<dbReference type="Gene3D" id="1.10.1670.10">
    <property type="entry name" value="Helix-hairpin-Helix base-excision DNA repair enzymes (C-terminal)"/>
    <property type="match status" value="1"/>
</dbReference>
<dbReference type="GO" id="GO:0035485">
    <property type="term" value="F:adenine/guanine mispair binding"/>
    <property type="evidence" value="ECO:0007669"/>
    <property type="project" value="TreeGrafter"/>
</dbReference>
<dbReference type="GO" id="GO:0000701">
    <property type="term" value="F:purine-specific mismatch base pair DNA N-glycosylase activity"/>
    <property type="evidence" value="ECO:0007669"/>
    <property type="project" value="UniProtKB-EC"/>
</dbReference>
<dbReference type="EC" id="3.2.2.31" evidence="5"/>
<evidence type="ECO:0000256" key="7">
    <source>
        <dbReference type="ARBA" id="ARBA00022485"/>
    </source>
</evidence>
<evidence type="ECO:0000313" key="16">
    <source>
        <dbReference type="EMBL" id="EGF90173.1"/>
    </source>
</evidence>
<dbReference type="InterPro" id="IPR029119">
    <property type="entry name" value="MutY_C"/>
</dbReference>
<organism evidence="16 17">
    <name type="scientific">Asticcacaulis biprosthecium C19</name>
    <dbReference type="NCBI Taxonomy" id="715226"/>
    <lineage>
        <taxon>Bacteria</taxon>
        <taxon>Pseudomonadati</taxon>
        <taxon>Pseudomonadota</taxon>
        <taxon>Alphaproteobacteria</taxon>
        <taxon>Caulobacterales</taxon>
        <taxon>Caulobacteraceae</taxon>
        <taxon>Asticcacaulis</taxon>
    </lineage>
</organism>
<keyword evidence="13" id="KW-0234">DNA repair</keyword>
<dbReference type="InterPro" id="IPR011257">
    <property type="entry name" value="DNA_glycosylase"/>
</dbReference>
<evidence type="ECO:0000259" key="15">
    <source>
        <dbReference type="SMART" id="SM00478"/>
    </source>
</evidence>
<keyword evidence="12" id="KW-0411">Iron-sulfur</keyword>
<name>F4QRP7_9CAUL</name>
<proteinExistence type="inferred from homology"/>
<dbReference type="SUPFAM" id="SSF55811">
    <property type="entry name" value="Nudix"/>
    <property type="match status" value="1"/>
</dbReference>
<keyword evidence="7" id="KW-0004">4Fe-4S</keyword>
<dbReference type="SUPFAM" id="SSF48150">
    <property type="entry name" value="DNA-glycosylase"/>
    <property type="match status" value="1"/>
</dbReference>
<comment type="function">
    <text evidence="3">Adenine glycosylase active on G-A mispairs. MutY also corrects error-prone DNA synthesis past GO lesions which are due to the oxidatively damaged form of guanine: 7,8-dihydro-8-oxoguanine (8-oxo-dGTP).</text>
</comment>
<keyword evidence="17" id="KW-1185">Reference proteome</keyword>
<gene>
    <name evidence="16" type="ORF">ABI_31880</name>
</gene>
<evidence type="ECO:0000256" key="14">
    <source>
        <dbReference type="ARBA" id="ARBA00023295"/>
    </source>
</evidence>
<evidence type="ECO:0000256" key="1">
    <source>
        <dbReference type="ARBA" id="ARBA00000843"/>
    </source>
</evidence>
<comment type="catalytic activity">
    <reaction evidence="1">
        <text>Hydrolyzes free adenine bases from 7,8-dihydro-8-oxoguanine:adenine mismatched double-stranded DNA, leaving an apurinic site.</text>
        <dbReference type="EC" id="3.2.2.31"/>
    </reaction>
</comment>
<dbReference type="FunFam" id="1.10.340.30:FF:000002">
    <property type="entry name" value="Adenine DNA glycosylase"/>
    <property type="match status" value="1"/>
</dbReference>
<dbReference type="HOGENOM" id="CLU_012862_0_2_5"/>
<dbReference type="GO" id="GO:0051539">
    <property type="term" value="F:4 iron, 4 sulfur cluster binding"/>
    <property type="evidence" value="ECO:0007669"/>
    <property type="project" value="UniProtKB-KW"/>
</dbReference>
<dbReference type="GO" id="GO:0006284">
    <property type="term" value="P:base-excision repair"/>
    <property type="evidence" value="ECO:0007669"/>
    <property type="project" value="InterPro"/>
</dbReference>
<dbReference type="PROSITE" id="PS00764">
    <property type="entry name" value="ENDONUCLEASE_III_1"/>
    <property type="match status" value="1"/>
</dbReference>
<dbReference type="InterPro" id="IPR003265">
    <property type="entry name" value="HhH-GPD_domain"/>
</dbReference>
<dbReference type="eggNOG" id="COG1194">
    <property type="taxonomic scope" value="Bacteria"/>
</dbReference>
<evidence type="ECO:0000256" key="8">
    <source>
        <dbReference type="ARBA" id="ARBA00022723"/>
    </source>
</evidence>
<dbReference type="STRING" id="715226.ABI_31880"/>
<dbReference type="CDD" id="cd00056">
    <property type="entry name" value="ENDO3c"/>
    <property type="match status" value="1"/>
</dbReference>
<dbReference type="GO" id="GO:0034039">
    <property type="term" value="F:8-oxo-7,8-dihydroguanine DNA N-glycosylase activity"/>
    <property type="evidence" value="ECO:0007669"/>
    <property type="project" value="TreeGrafter"/>
</dbReference>
<keyword evidence="8" id="KW-0479">Metal-binding</keyword>
<evidence type="ECO:0000256" key="6">
    <source>
        <dbReference type="ARBA" id="ARBA00022023"/>
    </source>
</evidence>
<keyword evidence="10" id="KW-0378">Hydrolase</keyword>
<dbReference type="InterPro" id="IPR023170">
    <property type="entry name" value="HhH_base_excis_C"/>
</dbReference>
<sequence length="354" mass="38926">MKDAALVSRLRADLLAWYDGHGRDLPWRKGARDPYRVWLSEVMLQQTTTAHAAPYYARFLELWPTVADLAAADDGAVMAQWAGLGYYARARRLLECARAVVRDHGGRFPDREDALLKLPGFGPYTAAAVAAIAFDHPANVVDGNIERVMTRLYAIATPLPAGRSEVRQASAQWVMAQRAGDWPQALMDLANQVCRPKSPLCLLCPLNAACVAFRAGDPDRYPAKLAKAPKPRRHGVVFVVTDGVSVIVERREGKGLLGGMLGLPHSDWQAEGGEVAVKHMFDLTYQTFGAYEHVFTHFALTQEVWLARVSVDDFSDVLRRHNAYQALPLAEVKALPTVFAKALKSLLSLDLAAG</sequence>
<dbReference type="Pfam" id="PF00730">
    <property type="entry name" value="HhH-GPD"/>
    <property type="match status" value="1"/>
</dbReference>
<dbReference type="InterPro" id="IPR044298">
    <property type="entry name" value="MIG/MutY"/>
</dbReference>
<evidence type="ECO:0000256" key="11">
    <source>
        <dbReference type="ARBA" id="ARBA00023004"/>
    </source>
</evidence>
<dbReference type="Gene3D" id="3.90.79.10">
    <property type="entry name" value="Nucleoside Triphosphate Pyrophosphohydrolase"/>
    <property type="match status" value="1"/>
</dbReference>